<gene>
    <name evidence="1" type="ORF">PPIS_b1389</name>
</gene>
<reference evidence="1 2" key="1">
    <citation type="submission" date="2015-06" db="EMBL/GenBank/DDBJ databases">
        <authorList>
            <person name="Xie B.-B."/>
            <person name="Rong J.-C."/>
            <person name="Qin Q.-L."/>
            <person name="Zhang Y.-Z."/>
        </authorList>
    </citation>
    <scope>NUCLEOTIDE SEQUENCE [LARGE SCALE GENOMIC DNA]</scope>
    <source>
        <strain evidence="1 2">JCM 20779</strain>
    </source>
</reference>
<protein>
    <submittedName>
        <fullName evidence="1">Uncharacterized protein</fullName>
    </submittedName>
</protein>
<organism evidence="1 2">
    <name type="scientific">Pseudoalteromonas piscicida</name>
    <dbReference type="NCBI Taxonomy" id="43662"/>
    <lineage>
        <taxon>Bacteria</taxon>
        <taxon>Pseudomonadati</taxon>
        <taxon>Pseudomonadota</taxon>
        <taxon>Gammaproteobacteria</taxon>
        <taxon>Alteromonadales</taxon>
        <taxon>Pseudoalteromonadaceae</taxon>
        <taxon>Pseudoalteromonas</taxon>
    </lineage>
</organism>
<keyword evidence="2" id="KW-1185">Reference proteome</keyword>
<evidence type="ECO:0000313" key="1">
    <source>
        <dbReference type="EMBL" id="ATD10372.1"/>
    </source>
</evidence>
<dbReference type="Proteomes" id="UP000016521">
    <property type="component" value="Chromosome II"/>
</dbReference>
<name>A0ABM6NNQ9_PSEO7</name>
<sequence length="40" mass="4862">MTLIYKKEYHREDFTENTSYKLLINMKSPLNLKINQEAEN</sequence>
<dbReference type="EMBL" id="CP011925">
    <property type="protein sequence ID" value="ATD10372.1"/>
    <property type="molecule type" value="Genomic_DNA"/>
</dbReference>
<accession>A0ABM6NNQ9</accession>
<proteinExistence type="predicted"/>
<evidence type="ECO:0000313" key="2">
    <source>
        <dbReference type="Proteomes" id="UP000016521"/>
    </source>
</evidence>